<evidence type="ECO:0000256" key="1">
    <source>
        <dbReference type="SAM" id="MobiDB-lite"/>
    </source>
</evidence>
<protein>
    <submittedName>
        <fullName evidence="2">Uncharacterized protein</fullName>
    </submittedName>
</protein>
<proteinExistence type="predicted"/>
<feature type="region of interest" description="Disordered" evidence="1">
    <location>
        <begin position="1"/>
        <end position="109"/>
    </location>
</feature>
<reference evidence="2 3" key="1">
    <citation type="journal article" date="2024" name="Commun. Biol.">
        <title>Comparative genomic analysis of thermophilic fungi reveals convergent evolutionary adaptations and gene losses.</title>
        <authorList>
            <person name="Steindorff A.S."/>
            <person name="Aguilar-Pontes M.V."/>
            <person name="Robinson A.J."/>
            <person name="Andreopoulos B."/>
            <person name="LaButti K."/>
            <person name="Kuo A."/>
            <person name="Mondo S."/>
            <person name="Riley R."/>
            <person name="Otillar R."/>
            <person name="Haridas S."/>
            <person name="Lipzen A."/>
            <person name="Grimwood J."/>
            <person name="Schmutz J."/>
            <person name="Clum A."/>
            <person name="Reid I.D."/>
            <person name="Moisan M.C."/>
            <person name="Butler G."/>
            <person name="Nguyen T.T.M."/>
            <person name="Dewar K."/>
            <person name="Conant G."/>
            <person name="Drula E."/>
            <person name="Henrissat B."/>
            <person name="Hansel C."/>
            <person name="Singer S."/>
            <person name="Hutchinson M.I."/>
            <person name="de Vries R.P."/>
            <person name="Natvig D.O."/>
            <person name="Powell A.J."/>
            <person name="Tsang A."/>
            <person name="Grigoriev I.V."/>
        </authorList>
    </citation>
    <scope>NUCLEOTIDE SEQUENCE [LARGE SCALE GENOMIC DNA]</scope>
    <source>
        <strain evidence="2 3">ATCC 24622</strain>
    </source>
</reference>
<feature type="region of interest" description="Disordered" evidence="1">
    <location>
        <begin position="131"/>
        <end position="180"/>
    </location>
</feature>
<comment type="caution">
    <text evidence="2">The sequence shown here is derived from an EMBL/GenBank/DDBJ whole genome shotgun (WGS) entry which is preliminary data.</text>
</comment>
<accession>A0ABR3VHS9</accession>
<feature type="compositionally biased region" description="Basic and acidic residues" evidence="1">
    <location>
        <begin position="131"/>
        <end position="155"/>
    </location>
</feature>
<name>A0ABR3VHS9_9PEZI</name>
<dbReference type="Proteomes" id="UP001586593">
    <property type="component" value="Unassembled WGS sequence"/>
</dbReference>
<evidence type="ECO:0000313" key="3">
    <source>
        <dbReference type="Proteomes" id="UP001586593"/>
    </source>
</evidence>
<dbReference type="EMBL" id="JAZHXJ010002086">
    <property type="protein sequence ID" value="KAL1841339.1"/>
    <property type="molecule type" value="Genomic_DNA"/>
</dbReference>
<evidence type="ECO:0000313" key="2">
    <source>
        <dbReference type="EMBL" id="KAL1841339.1"/>
    </source>
</evidence>
<organism evidence="2 3">
    <name type="scientific">Phialemonium thermophilum</name>
    <dbReference type="NCBI Taxonomy" id="223376"/>
    <lineage>
        <taxon>Eukaryota</taxon>
        <taxon>Fungi</taxon>
        <taxon>Dikarya</taxon>
        <taxon>Ascomycota</taxon>
        <taxon>Pezizomycotina</taxon>
        <taxon>Sordariomycetes</taxon>
        <taxon>Sordariomycetidae</taxon>
        <taxon>Cephalothecales</taxon>
        <taxon>Cephalothecaceae</taxon>
        <taxon>Phialemonium</taxon>
    </lineage>
</organism>
<sequence>MACQSVAGDQPGRRRRRRSGPGTQSRAGGRRSHAQRSGCEKETRRTSRREDITARGGHGTGGATVEEGSGQQQRRGVRKTEEKRGIPRTRRGNRERERGGAGKRRIGDNEKCWSWSRSWSWSWSWWFATREEERPEKEGGRKGGREEGREGDGTGKKRKRKERKTRAYGERPWKHGSIGR</sequence>
<gene>
    <name evidence="2" type="ORF">VTK73DRAFT_3503</name>
</gene>
<keyword evidence="3" id="KW-1185">Reference proteome</keyword>
<feature type="compositionally biased region" description="Basic and acidic residues" evidence="1">
    <location>
        <begin position="38"/>
        <end position="53"/>
    </location>
</feature>
<feature type="compositionally biased region" description="Basic and acidic residues" evidence="1">
    <location>
        <begin position="92"/>
        <end position="109"/>
    </location>
</feature>